<dbReference type="PROSITE" id="PS51257">
    <property type="entry name" value="PROKAR_LIPOPROTEIN"/>
    <property type="match status" value="1"/>
</dbReference>
<gene>
    <name evidence="1" type="ORF">BE04_19915</name>
</gene>
<comment type="caution">
    <text evidence="1">The sequence shown here is derived from an EMBL/GenBank/DDBJ whole genome shotgun (WGS) entry which is preliminary data.</text>
</comment>
<accession>A0A150PVM0</accession>
<evidence type="ECO:0000313" key="2">
    <source>
        <dbReference type="Proteomes" id="UP000075604"/>
    </source>
</evidence>
<name>A0A150PVM0_SORCE</name>
<dbReference type="AlphaFoldDB" id="A0A150PVM0"/>
<proteinExistence type="predicted"/>
<reference evidence="1 2" key="1">
    <citation type="submission" date="2014-02" db="EMBL/GenBank/DDBJ databases">
        <title>The small core and large imbalanced accessory genome model reveals a collaborative survival strategy of Sorangium cellulosum strains in nature.</title>
        <authorList>
            <person name="Han K."/>
            <person name="Peng R."/>
            <person name="Blom J."/>
            <person name="Li Y.-Z."/>
        </authorList>
    </citation>
    <scope>NUCLEOTIDE SEQUENCE [LARGE SCALE GENOMIC DNA]</scope>
    <source>
        <strain evidence="1 2">So0157-18</strain>
    </source>
</reference>
<sequence>MRNMMMGAGMLLAVGCGADLPEGWEDAEAIEGLTQSECTASAYDTTVKETLAATPERGAVHIDYGAAHFRCAQEVEGFVRIAGGKVDVLVQPADMDPSGVAGCDCRYNIGMTIKGLGKGAVAVELYRRWDNLNEPNDPVKIGSSEVEIP</sequence>
<organism evidence="1 2">
    <name type="scientific">Sorangium cellulosum</name>
    <name type="common">Polyangium cellulosum</name>
    <dbReference type="NCBI Taxonomy" id="56"/>
    <lineage>
        <taxon>Bacteria</taxon>
        <taxon>Pseudomonadati</taxon>
        <taxon>Myxococcota</taxon>
        <taxon>Polyangia</taxon>
        <taxon>Polyangiales</taxon>
        <taxon>Polyangiaceae</taxon>
        <taxon>Sorangium</taxon>
    </lineage>
</organism>
<evidence type="ECO:0000313" key="1">
    <source>
        <dbReference type="EMBL" id="KYF59734.1"/>
    </source>
</evidence>
<protein>
    <submittedName>
        <fullName evidence="1">Uncharacterized protein</fullName>
    </submittedName>
</protein>
<dbReference type="EMBL" id="JELX01001216">
    <property type="protein sequence ID" value="KYF59734.1"/>
    <property type="molecule type" value="Genomic_DNA"/>
</dbReference>
<dbReference type="Proteomes" id="UP000075604">
    <property type="component" value="Unassembled WGS sequence"/>
</dbReference>